<keyword evidence="3" id="KW-1185">Reference proteome</keyword>
<proteinExistence type="predicted"/>
<dbReference type="AlphaFoldDB" id="A0A7X2PD43"/>
<accession>A0A7X2PD43</accession>
<dbReference type="GO" id="GO:0016787">
    <property type="term" value="F:hydrolase activity"/>
    <property type="evidence" value="ECO:0007669"/>
    <property type="project" value="UniProtKB-KW"/>
</dbReference>
<dbReference type="EMBL" id="VUNN01000016">
    <property type="protein sequence ID" value="MSU06735.1"/>
    <property type="molecule type" value="Genomic_DNA"/>
</dbReference>
<sequence length="153" mass="18132">MKLTLKEHRRFEALIRKYKRNKKVKEMRNYIQHGSISTYDHVKSVALLSYFLNHRFHLGARDRVLIAGAVLHDFYLYDWHKNRGHYHGFNHPEIACKNAVNYFNVDNNVQGIIKSHMWPLTLTKVPHTREAWIVCLADKLIALKETLHGLKLF</sequence>
<gene>
    <name evidence="2" type="ORF">FYJ80_08100</name>
</gene>
<keyword evidence="2" id="KW-0378">Hydrolase</keyword>
<feature type="domain" description="HD" evidence="1">
    <location>
        <begin position="38"/>
        <end position="142"/>
    </location>
</feature>
<dbReference type="InterPro" id="IPR006674">
    <property type="entry name" value="HD_domain"/>
</dbReference>
<dbReference type="Gene3D" id="1.10.3210.10">
    <property type="entry name" value="Hypothetical protein af1432"/>
    <property type="match status" value="1"/>
</dbReference>
<organism evidence="2 3">
    <name type="scientific">Bullifex porci</name>
    <dbReference type="NCBI Taxonomy" id="2606638"/>
    <lineage>
        <taxon>Bacteria</taxon>
        <taxon>Pseudomonadati</taxon>
        <taxon>Spirochaetota</taxon>
        <taxon>Spirochaetia</taxon>
        <taxon>Spirochaetales</taxon>
        <taxon>Spirochaetaceae</taxon>
        <taxon>Bullifex</taxon>
    </lineage>
</organism>
<protein>
    <submittedName>
        <fullName evidence="2">HD family phosphohydrolase</fullName>
    </submittedName>
</protein>
<dbReference type="RefSeq" id="WP_154425828.1">
    <property type="nucleotide sequence ID" value="NZ_VUNN01000016.1"/>
</dbReference>
<evidence type="ECO:0000313" key="3">
    <source>
        <dbReference type="Proteomes" id="UP000460549"/>
    </source>
</evidence>
<evidence type="ECO:0000259" key="1">
    <source>
        <dbReference type="Pfam" id="PF01966"/>
    </source>
</evidence>
<dbReference type="Proteomes" id="UP000460549">
    <property type="component" value="Unassembled WGS sequence"/>
</dbReference>
<reference evidence="2 3" key="1">
    <citation type="submission" date="2019-08" db="EMBL/GenBank/DDBJ databases">
        <title>In-depth cultivation of the pig gut microbiome towards novel bacterial diversity and tailored functional studies.</title>
        <authorList>
            <person name="Wylensek D."/>
            <person name="Hitch T.C.A."/>
            <person name="Clavel T."/>
        </authorList>
    </citation>
    <scope>NUCLEOTIDE SEQUENCE [LARGE SCALE GENOMIC DNA]</scope>
    <source>
        <strain evidence="2 3">NM-380-WT-3C1</strain>
    </source>
</reference>
<comment type="caution">
    <text evidence="2">The sequence shown here is derived from an EMBL/GenBank/DDBJ whole genome shotgun (WGS) entry which is preliminary data.</text>
</comment>
<evidence type="ECO:0000313" key="2">
    <source>
        <dbReference type="EMBL" id="MSU06735.1"/>
    </source>
</evidence>
<name>A0A7X2PD43_9SPIO</name>
<dbReference type="SUPFAM" id="SSF109604">
    <property type="entry name" value="HD-domain/PDEase-like"/>
    <property type="match status" value="1"/>
</dbReference>
<dbReference type="Pfam" id="PF01966">
    <property type="entry name" value="HD"/>
    <property type="match status" value="1"/>
</dbReference>